<proteinExistence type="predicted"/>
<dbReference type="GO" id="GO:0003677">
    <property type="term" value="F:DNA binding"/>
    <property type="evidence" value="ECO:0007669"/>
    <property type="project" value="InterPro"/>
</dbReference>
<dbReference type="Gene3D" id="3.40.50.150">
    <property type="entry name" value="Vaccinia Virus protein VP39"/>
    <property type="match status" value="1"/>
</dbReference>
<reference evidence="4" key="1">
    <citation type="submission" date="2019-03" db="EMBL/GenBank/DDBJ databases">
        <title>Single cell metagenomics reveals metabolic interactions within the superorganism composed of flagellate Streblomastix strix and complex community of Bacteroidetes bacteria on its surface.</title>
        <authorList>
            <person name="Treitli S.C."/>
            <person name="Kolisko M."/>
            <person name="Husnik F."/>
            <person name="Keeling P."/>
            <person name="Hampl V."/>
        </authorList>
    </citation>
    <scope>NUCLEOTIDE SEQUENCE</scope>
    <source>
        <strain evidence="4">STM</strain>
    </source>
</reference>
<evidence type="ECO:0000259" key="3">
    <source>
        <dbReference type="Pfam" id="PF01555"/>
    </source>
</evidence>
<gene>
    <name evidence="4" type="ORF">EZS27_017546</name>
</gene>
<dbReference type="GO" id="GO:0032259">
    <property type="term" value="P:methylation"/>
    <property type="evidence" value="ECO:0007669"/>
    <property type="project" value="UniProtKB-KW"/>
</dbReference>
<protein>
    <submittedName>
        <fullName evidence="4">Modification methylase MboII</fullName>
        <ecNumber evidence="4">2.1.1.72</ecNumber>
    </submittedName>
</protein>
<evidence type="ECO:0000313" key="4">
    <source>
        <dbReference type="EMBL" id="KAA6334101.1"/>
    </source>
</evidence>
<accession>A0A5J4RMM6</accession>
<sequence length="119" mass="13802">MAIDPVSKKDYIWDDVVRMRTLNSRQSQKNKQSHICPLQLDIVERLIGRYSNKGDVVFDPFGGIGSIPYCAVKLGRYGLSIELNYEYWKDGLIYLYEAEENILSPTLFDFITEECKEII</sequence>
<name>A0A5J4RMM6_9ZZZZ</name>
<dbReference type="InterPro" id="IPR029063">
    <property type="entry name" value="SAM-dependent_MTases_sf"/>
</dbReference>
<feature type="domain" description="DNA methylase N-4/N-6" evidence="3">
    <location>
        <begin position="21"/>
        <end position="89"/>
    </location>
</feature>
<evidence type="ECO:0000256" key="1">
    <source>
        <dbReference type="ARBA" id="ARBA00022603"/>
    </source>
</evidence>
<dbReference type="Pfam" id="PF01555">
    <property type="entry name" value="N6_N4_Mtase"/>
    <property type="match status" value="1"/>
</dbReference>
<dbReference type="AlphaFoldDB" id="A0A5J4RMM6"/>
<comment type="caution">
    <text evidence="4">The sequence shown here is derived from an EMBL/GenBank/DDBJ whole genome shotgun (WGS) entry which is preliminary data.</text>
</comment>
<dbReference type="InterPro" id="IPR002941">
    <property type="entry name" value="DNA_methylase_N4/N6"/>
</dbReference>
<organism evidence="4">
    <name type="scientific">termite gut metagenome</name>
    <dbReference type="NCBI Taxonomy" id="433724"/>
    <lineage>
        <taxon>unclassified sequences</taxon>
        <taxon>metagenomes</taxon>
        <taxon>organismal metagenomes</taxon>
    </lineage>
</organism>
<evidence type="ECO:0000256" key="2">
    <source>
        <dbReference type="ARBA" id="ARBA00022679"/>
    </source>
</evidence>
<dbReference type="GO" id="GO:0008170">
    <property type="term" value="F:N-methyltransferase activity"/>
    <property type="evidence" value="ECO:0007669"/>
    <property type="project" value="InterPro"/>
</dbReference>
<dbReference type="EMBL" id="SNRY01001034">
    <property type="protein sequence ID" value="KAA6334101.1"/>
    <property type="molecule type" value="Genomic_DNA"/>
</dbReference>
<keyword evidence="2 4" id="KW-0808">Transferase</keyword>
<dbReference type="SUPFAM" id="SSF53335">
    <property type="entry name" value="S-adenosyl-L-methionine-dependent methyltransferases"/>
    <property type="match status" value="1"/>
</dbReference>
<dbReference type="GO" id="GO:0009007">
    <property type="term" value="F:site-specific DNA-methyltransferase (adenine-specific) activity"/>
    <property type="evidence" value="ECO:0007669"/>
    <property type="project" value="UniProtKB-EC"/>
</dbReference>
<dbReference type="EC" id="2.1.1.72" evidence="4"/>
<keyword evidence="1 4" id="KW-0489">Methyltransferase</keyword>